<feature type="transmembrane region" description="Helical" evidence="1">
    <location>
        <begin position="146"/>
        <end position="167"/>
    </location>
</feature>
<evidence type="ECO:0000313" key="2">
    <source>
        <dbReference type="EMBL" id="AKD54903.1"/>
    </source>
</evidence>
<name>A0A0E3ZU14_9BACT</name>
<evidence type="ECO:0000256" key="1">
    <source>
        <dbReference type="SAM" id="Phobius"/>
    </source>
</evidence>
<proteinExistence type="predicted"/>
<keyword evidence="3" id="KW-1185">Reference proteome</keyword>
<keyword evidence="1" id="KW-0812">Transmembrane</keyword>
<reference evidence="2 3" key="1">
    <citation type="journal article" date="2014" name="Curr. Microbiol.">
        <title>Spirosoma radiotolerans sp. nov., a gamma-radiation-resistant bacterium isolated from gamma ray-irradiated soil.</title>
        <authorList>
            <person name="Lee J.J."/>
            <person name="Srinivasan S."/>
            <person name="Lim S."/>
            <person name="Joe M."/>
            <person name="Im S."/>
            <person name="Bae S.I."/>
            <person name="Park K.R."/>
            <person name="Han J.H."/>
            <person name="Park S.H."/>
            <person name="Joo B.M."/>
            <person name="Park S.J."/>
            <person name="Kim M.K."/>
        </authorList>
    </citation>
    <scope>NUCLEOTIDE SEQUENCE [LARGE SCALE GENOMIC DNA]</scope>
    <source>
        <strain evidence="2 3">DG5A</strain>
    </source>
</reference>
<feature type="transmembrane region" description="Helical" evidence="1">
    <location>
        <begin position="187"/>
        <end position="212"/>
    </location>
</feature>
<evidence type="ECO:0008006" key="4">
    <source>
        <dbReference type="Google" id="ProtNLM"/>
    </source>
</evidence>
<dbReference type="Proteomes" id="UP000033054">
    <property type="component" value="Chromosome"/>
</dbReference>
<dbReference type="HOGENOM" id="CLU_1115222_0_0_10"/>
<protein>
    <recommendedName>
        <fullName evidence="4">Peptidase M50</fullName>
    </recommendedName>
</protein>
<keyword evidence="1" id="KW-0472">Membrane</keyword>
<feature type="transmembrane region" description="Helical" evidence="1">
    <location>
        <begin position="104"/>
        <end position="126"/>
    </location>
</feature>
<accession>A0A0E3ZU14</accession>
<sequence length="249" mass="28171">MIRGIRLLFITILTVILAHHLMVLFHEWSHSVIGWLFGYKAHPFAIHYGDWTLIHADENIDYEPIFQSSSPWKASFIAGAALLTNVLLLLASRKGLRQSASRRQPFLTQACFWFAVFNLAELYSYMPLRAFSSGGDVGHVEIGLGMSAWIGFIMGTPLIGWQLVELLTKDLPIIYQAMAIKSIGSKLYYTALTVSIIFGLYGSAPLFYYGLLAPQTRWSLFSAVVWVVVLTLLIRLEMGKHYHKRDTLD</sequence>
<evidence type="ECO:0000313" key="3">
    <source>
        <dbReference type="Proteomes" id="UP000033054"/>
    </source>
</evidence>
<dbReference type="KEGG" id="srd:SD10_08320"/>
<dbReference type="PATRIC" id="fig|1379870.5.peg.1815"/>
<feature type="transmembrane region" description="Helical" evidence="1">
    <location>
        <begin position="7"/>
        <end position="26"/>
    </location>
</feature>
<dbReference type="AlphaFoldDB" id="A0A0E3ZU14"/>
<gene>
    <name evidence="2" type="ORF">SD10_08320</name>
</gene>
<feature type="transmembrane region" description="Helical" evidence="1">
    <location>
        <begin position="74"/>
        <end position="92"/>
    </location>
</feature>
<feature type="transmembrane region" description="Helical" evidence="1">
    <location>
        <begin position="218"/>
        <end position="236"/>
    </location>
</feature>
<organism evidence="2 3">
    <name type="scientific">Spirosoma radiotolerans</name>
    <dbReference type="NCBI Taxonomy" id="1379870"/>
    <lineage>
        <taxon>Bacteria</taxon>
        <taxon>Pseudomonadati</taxon>
        <taxon>Bacteroidota</taxon>
        <taxon>Cytophagia</taxon>
        <taxon>Cytophagales</taxon>
        <taxon>Cytophagaceae</taxon>
        <taxon>Spirosoma</taxon>
    </lineage>
</organism>
<dbReference type="EMBL" id="CP010429">
    <property type="protein sequence ID" value="AKD54903.1"/>
    <property type="molecule type" value="Genomic_DNA"/>
</dbReference>
<keyword evidence="1" id="KW-1133">Transmembrane helix</keyword>